<dbReference type="Pfam" id="PF03883">
    <property type="entry name" value="H2O2_YaaD"/>
    <property type="match status" value="1"/>
</dbReference>
<dbReference type="PANTHER" id="PTHR30283">
    <property type="entry name" value="PEROXIDE STRESS RESPONSE PROTEIN YAAA"/>
    <property type="match status" value="1"/>
</dbReference>
<keyword evidence="3" id="KW-1185">Reference proteome</keyword>
<comment type="caution">
    <text evidence="2">The sequence shown here is derived from an EMBL/GenBank/DDBJ whole genome shotgun (WGS) entry which is preliminary data.</text>
</comment>
<comment type="similarity">
    <text evidence="1">Belongs to the UPF0246 family.</text>
</comment>
<evidence type="ECO:0000313" key="2">
    <source>
        <dbReference type="EMBL" id="GAA1803122.1"/>
    </source>
</evidence>
<dbReference type="EMBL" id="BAAALT010000066">
    <property type="protein sequence ID" value="GAA1803122.1"/>
    <property type="molecule type" value="Genomic_DNA"/>
</dbReference>
<accession>A0ABP4Y5D5</accession>
<reference evidence="3" key="1">
    <citation type="journal article" date="2019" name="Int. J. Syst. Evol. Microbiol.">
        <title>The Global Catalogue of Microorganisms (GCM) 10K type strain sequencing project: providing services to taxonomists for standard genome sequencing and annotation.</title>
        <authorList>
            <consortium name="The Broad Institute Genomics Platform"/>
            <consortium name="The Broad Institute Genome Sequencing Center for Infectious Disease"/>
            <person name="Wu L."/>
            <person name="Ma J."/>
        </authorList>
    </citation>
    <scope>NUCLEOTIDE SEQUENCE [LARGE SCALE GENOMIC DNA]</scope>
    <source>
        <strain evidence="3">JCM 13250</strain>
    </source>
</reference>
<evidence type="ECO:0000256" key="1">
    <source>
        <dbReference type="HAMAP-Rule" id="MF_00652"/>
    </source>
</evidence>
<proteinExistence type="inferred from homology"/>
<dbReference type="Proteomes" id="UP001500218">
    <property type="component" value="Unassembled WGS sequence"/>
</dbReference>
<organism evidence="2 3">
    <name type="scientific">Luedemannella flava</name>
    <dbReference type="NCBI Taxonomy" id="349316"/>
    <lineage>
        <taxon>Bacteria</taxon>
        <taxon>Bacillati</taxon>
        <taxon>Actinomycetota</taxon>
        <taxon>Actinomycetes</taxon>
        <taxon>Micromonosporales</taxon>
        <taxon>Micromonosporaceae</taxon>
        <taxon>Luedemannella</taxon>
    </lineage>
</organism>
<protein>
    <recommendedName>
        <fullName evidence="1">UPF0246 protein GCM10009682_26210</fullName>
    </recommendedName>
</protein>
<name>A0ABP4Y5D5_9ACTN</name>
<gene>
    <name evidence="2" type="primary">yaaA</name>
    <name evidence="2" type="ORF">GCM10009682_26210</name>
</gene>
<dbReference type="HAMAP" id="MF_00652">
    <property type="entry name" value="UPF0246"/>
    <property type="match status" value="1"/>
</dbReference>
<dbReference type="PANTHER" id="PTHR30283:SF4">
    <property type="entry name" value="PEROXIDE STRESS RESISTANCE PROTEIN YAAA"/>
    <property type="match status" value="1"/>
</dbReference>
<evidence type="ECO:0000313" key="3">
    <source>
        <dbReference type="Proteomes" id="UP001500218"/>
    </source>
</evidence>
<dbReference type="InterPro" id="IPR005583">
    <property type="entry name" value="YaaA"/>
</dbReference>
<sequence length="256" mass="27327">MLHTSKTMREAPPADGWSFGGRLGTPALLKRAEELVAAVRDMSVEQIVSAMKVSAPLAGKTVGTFAAWTARGTMPAAETFLGDIYSGLRAAAFSAEDREYASGHLRILSGLYGVLRPFDGISPYRLELGYKLPHLGSLYSFWGSDVAAQLPSTGPIVNLAANEYSKVVLPFVEAARVVTPRFLTVEPVSGEPKFVAVHAKIARGAFARWLVMSRGGAAVKDFAELGYALDPALGSDREPCFVCTEFGGKGLSVRLT</sequence>